<dbReference type="PROSITE" id="PS00356">
    <property type="entry name" value="HTH_LACI_1"/>
    <property type="match status" value="1"/>
</dbReference>
<gene>
    <name evidence="6" type="ORF">MNBD_ALPHA12-1771</name>
</gene>
<accession>A0A3B0US05</accession>
<dbReference type="CDD" id="cd01392">
    <property type="entry name" value="HTH_LacI"/>
    <property type="match status" value="1"/>
</dbReference>
<dbReference type="GO" id="GO:0003700">
    <property type="term" value="F:DNA-binding transcription factor activity"/>
    <property type="evidence" value="ECO:0007669"/>
    <property type="project" value="TreeGrafter"/>
</dbReference>
<feature type="domain" description="HTH lacI-type" evidence="5">
    <location>
        <begin position="5"/>
        <end position="59"/>
    </location>
</feature>
<dbReference type="EMBL" id="UOEO01000217">
    <property type="protein sequence ID" value="VAW22864.1"/>
    <property type="molecule type" value="Genomic_DNA"/>
</dbReference>
<keyword evidence="1" id="KW-0678">Repressor</keyword>
<dbReference type="PROSITE" id="PS50932">
    <property type="entry name" value="HTH_LACI_2"/>
    <property type="match status" value="1"/>
</dbReference>
<dbReference type="InterPro" id="IPR010982">
    <property type="entry name" value="Lambda_DNA-bd_dom_sf"/>
</dbReference>
<evidence type="ECO:0000256" key="4">
    <source>
        <dbReference type="ARBA" id="ARBA00023163"/>
    </source>
</evidence>
<evidence type="ECO:0000259" key="5">
    <source>
        <dbReference type="PROSITE" id="PS50932"/>
    </source>
</evidence>
<dbReference type="GO" id="GO:0000976">
    <property type="term" value="F:transcription cis-regulatory region binding"/>
    <property type="evidence" value="ECO:0007669"/>
    <property type="project" value="TreeGrafter"/>
</dbReference>
<evidence type="ECO:0000256" key="3">
    <source>
        <dbReference type="ARBA" id="ARBA00023125"/>
    </source>
</evidence>
<evidence type="ECO:0000256" key="1">
    <source>
        <dbReference type="ARBA" id="ARBA00022491"/>
    </source>
</evidence>
<protein>
    <submittedName>
        <fullName evidence="6">Transcriptional regulator, LacI family</fullName>
    </submittedName>
</protein>
<reference evidence="6" key="1">
    <citation type="submission" date="2018-06" db="EMBL/GenBank/DDBJ databases">
        <authorList>
            <person name="Zhirakovskaya E."/>
        </authorList>
    </citation>
    <scope>NUCLEOTIDE SEQUENCE</scope>
</reference>
<sequence length="332" mass="36559">MNKRPTIIDVAKKAGVSKSTVSLVLQNSPLVKKQTRAQVLLAIEETNYVYNRAAANLRGAGAGLIGLVINDLRNPYYTELAATTQMAFSKRGYATVIANSNEDPKIQAQVVISMLEHGISALMIAPSYGGDIGLFDDIVRAAIPTLQVLRKVDQRTELFPFFSMDYERGSFLAAQHLVERGAKNIAFVGGIKKLEITQERQSGYLRKMKEIGRTHTVFHGAVDREFGYTKALDIARNYPDLDAAITFNDLIALGMLAGFAEAGIVVGRDFRLVGFDDIKEAAQSFPKLSSVRCDVNKFGSDTAEILLNWLENNVRPQPMVRFPVKMVPRGSS</sequence>
<dbReference type="InterPro" id="IPR046335">
    <property type="entry name" value="LacI/GalR-like_sensor"/>
</dbReference>
<dbReference type="PANTHER" id="PTHR30146:SF148">
    <property type="entry name" value="HTH-TYPE TRANSCRIPTIONAL REPRESSOR PURR-RELATED"/>
    <property type="match status" value="1"/>
</dbReference>
<dbReference type="SUPFAM" id="SSF53822">
    <property type="entry name" value="Periplasmic binding protein-like I"/>
    <property type="match status" value="1"/>
</dbReference>
<organism evidence="6">
    <name type="scientific">hydrothermal vent metagenome</name>
    <dbReference type="NCBI Taxonomy" id="652676"/>
    <lineage>
        <taxon>unclassified sequences</taxon>
        <taxon>metagenomes</taxon>
        <taxon>ecological metagenomes</taxon>
    </lineage>
</organism>
<dbReference type="InterPro" id="IPR000843">
    <property type="entry name" value="HTH_LacI"/>
</dbReference>
<evidence type="ECO:0000256" key="2">
    <source>
        <dbReference type="ARBA" id="ARBA00023015"/>
    </source>
</evidence>
<name>A0A3B0US05_9ZZZZ</name>
<dbReference type="PANTHER" id="PTHR30146">
    <property type="entry name" value="LACI-RELATED TRANSCRIPTIONAL REPRESSOR"/>
    <property type="match status" value="1"/>
</dbReference>
<dbReference type="Pfam" id="PF13377">
    <property type="entry name" value="Peripla_BP_3"/>
    <property type="match status" value="1"/>
</dbReference>
<proteinExistence type="predicted"/>
<keyword evidence="2" id="KW-0805">Transcription regulation</keyword>
<keyword evidence="4" id="KW-0804">Transcription</keyword>
<dbReference type="SMART" id="SM00354">
    <property type="entry name" value="HTH_LACI"/>
    <property type="match status" value="1"/>
</dbReference>
<dbReference type="SUPFAM" id="SSF47413">
    <property type="entry name" value="lambda repressor-like DNA-binding domains"/>
    <property type="match status" value="1"/>
</dbReference>
<keyword evidence="3" id="KW-0238">DNA-binding</keyword>
<dbReference type="Gene3D" id="3.40.50.2300">
    <property type="match status" value="2"/>
</dbReference>
<dbReference type="Gene3D" id="1.10.260.40">
    <property type="entry name" value="lambda repressor-like DNA-binding domains"/>
    <property type="match status" value="1"/>
</dbReference>
<dbReference type="AlphaFoldDB" id="A0A3B0US05"/>
<dbReference type="Pfam" id="PF00356">
    <property type="entry name" value="LacI"/>
    <property type="match status" value="1"/>
</dbReference>
<dbReference type="InterPro" id="IPR028082">
    <property type="entry name" value="Peripla_BP_I"/>
</dbReference>
<evidence type="ECO:0000313" key="6">
    <source>
        <dbReference type="EMBL" id="VAW22864.1"/>
    </source>
</evidence>